<reference evidence="11 12" key="1">
    <citation type="submission" date="2019-06" db="EMBL/GenBank/DDBJ databases">
        <title>Sequencing the genomes of 1000 actinobacteria strains.</title>
        <authorList>
            <person name="Klenk H.-P."/>
        </authorList>
    </citation>
    <scope>NUCLEOTIDE SEQUENCE [LARGE SCALE GENOMIC DNA]</scope>
    <source>
        <strain evidence="11 12">DSM 43186</strain>
    </source>
</reference>
<dbReference type="InterPro" id="IPR036291">
    <property type="entry name" value="NAD(P)-bd_dom_sf"/>
</dbReference>
<accession>A0A543IXL0</accession>
<evidence type="ECO:0000259" key="9">
    <source>
        <dbReference type="Pfam" id="PF00479"/>
    </source>
</evidence>
<feature type="region of interest" description="Disordered" evidence="8">
    <location>
        <begin position="542"/>
        <end position="571"/>
    </location>
</feature>
<dbReference type="PROSITE" id="PS00069">
    <property type="entry name" value="G6P_DEHYDROGENASE"/>
    <property type="match status" value="1"/>
</dbReference>
<protein>
    <recommendedName>
        <fullName evidence="7">Glucose-6-phosphate 1-dehydrogenase</fullName>
        <shortName evidence="7">G6PD</shortName>
        <ecNumber evidence="7">1.1.1.49</ecNumber>
    </recommendedName>
</protein>
<dbReference type="UniPathway" id="UPA00115">
    <property type="reaction ID" value="UER00408"/>
</dbReference>
<feature type="binding site" evidence="7">
    <location>
        <begin position="168"/>
        <end position="169"/>
    </location>
    <ligand>
        <name>NADP(+)</name>
        <dbReference type="ChEBI" id="CHEBI:58349"/>
    </ligand>
</feature>
<evidence type="ECO:0000313" key="11">
    <source>
        <dbReference type="EMBL" id="TQM75312.1"/>
    </source>
</evidence>
<feature type="binding site" evidence="7">
    <location>
        <position position="233"/>
    </location>
    <ligand>
        <name>NADP(+)</name>
        <dbReference type="ChEBI" id="CHEBI:58349"/>
    </ligand>
</feature>
<dbReference type="SUPFAM" id="SSF51735">
    <property type="entry name" value="NAD(P)-binding Rossmann-fold domains"/>
    <property type="match status" value="1"/>
</dbReference>
<feature type="binding site" evidence="7">
    <location>
        <position position="423"/>
    </location>
    <ligand>
        <name>substrate</name>
    </ligand>
</feature>
<dbReference type="InterPro" id="IPR019796">
    <property type="entry name" value="G6P_DH_AS"/>
</dbReference>
<keyword evidence="6 7" id="KW-0119">Carbohydrate metabolism</keyword>
<dbReference type="InterPro" id="IPR022674">
    <property type="entry name" value="G6P_DH_NAD-bd"/>
</dbReference>
<evidence type="ECO:0000256" key="5">
    <source>
        <dbReference type="ARBA" id="ARBA00023002"/>
    </source>
</evidence>
<evidence type="ECO:0000256" key="1">
    <source>
        <dbReference type="ARBA" id="ARBA00004937"/>
    </source>
</evidence>
<feature type="active site" description="Proton acceptor" evidence="7">
    <location>
        <position position="325"/>
    </location>
</feature>
<dbReference type="Gene3D" id="3.40.50.720">
    <property type="entry name" value="NAD(P)-binding Rossmann-like Domain"/>
    <property type="match status" value="1"/>
</dbReference>
<dbReference type="GO" id="GO:0004345">
    <property type="term" value="F:glucose-6-phosphate dehydrogenase activity"/>
    <property type="evidence" value="ECO:0007669"/>
    <property type="project" value="UniProtKB-UniRule"/>
</dbReference>
<feature type="binding site" evidence="7">
    <location>
        <position position="301"/>
    </location>
    <ligand>
        <name>substrate</name>
    </ligand>
</feature>
<dbReference type="GO" id="GO:0005829">
    <property type="term" value="C:cytosol"/>
    <property type="evidence" value="ECO:0007669"/>
    <property type="project" value="TreeGrafter"/>
</dbReference>
<dbReference type="Pfam" id="PF00479">
    <property type="entry name" value="G6PD_N"/>
    <property type="match status" value="1"/>
</dbReference>
<evidence type="ECO:0000259" key="10">
    <source>
        <dbReference type="Pfam" id="PF02781"/>
    </source>
</evidence>
<feature type="binding site" evidence="7">
    <location>
        <position position="267"/>
    </location>
    <ligand>
        <name>substrate</name>
    </ligand>
</feature>
<dbReference type="GO" id="GO:0050661">
    <property type="term" value="F:NADP binding"/>
    <property type="evidence" value="ECO:0007669"/>
    <property type="project" value="UniProtKB-UniRule"/>
</dbReference>
<evidence type="ECO:0000256" key="2">
    <source>
        <dbReference type="ARBA" id="ARBA00009975"/>
    </source>
</evidence>
<dbReference type="GO" id="GO:0006006">
    <property type="term" value="P:glucose metabolic process"/>
    <property type="evidence" value="ECO:0007669"/>
    <property type="project" value="UniProtKB-KW"/>
</dbReference>
<evidence type="ECO:0000256" key="6">
    <source>
        <dbReference type="ARBA" id="ARBA00023277"/>
    </source>
</evidence>
<evidence type="ECO:0000256" key="8">
    <source>
        <dbReference type="SAM" id="MobiDB-lite"/>
    </source>
</evidence>
<dbReference type="InterPro" id="IPR001282">
    <property type="entry name" value="G6P_DH"/>
</dbReference>
<feature type="binding site" evidence="7">
    <location>
        <position position="263"/>
    </location>
    <ligand>
        <name>substrate</name>
    </ligand>
</feature>
<comment type="caution">
    <text evidence="11">The sequence shown here is derived from an EMBL/GenBank/DDBJ whole genome shotgun (WGS) entry which is preliminary data.</text>
</comment>
<feature type="region of interest" description="Disordered" evidence="8">
    <location>
        <begin position="1"/>
        <end position="44"/>
    </location>
</feature>
<comment type="caution">
    <text evidence="7">Lacks conserved residue(s) required for the propagation of feature annotation.</text>
</comment>
<organism evidence="11 12">
    <name type="scientific">Thermopolyspora flexuosa</name>
    <dbReference type="NCBI Taxonomy" id="103836"/>
    <lineage>
        <taxon>Bacteria</taxon>
        <taxon>Bacillati</taxon>
        <taxon>Actinomycetota</taxon>
        <taxon>Actinomycetes</taxon>
        <taxon>Streptosporangiales</taxon>
        <taxon>Streptosporangiaceae</taxon>
        <taxon>Thermopolyspora</taxon>
    </lineage>
</organism>
<dbReference type="NCBIfam" id="TIGR00871">
    <property type="entry name" value="zwf"/>
    <property type="match status" value="1"/>
</dbReference>
<feature type="binding site" evidence="7">
    <location>
        <position position="126"/>
    </location>
    <ligand>
        <name>NADP(+)</name>
        <dbReference type="ChEBI" id="CHEBI:58349"/>
    </ligand>
</feature>
<sequence length="571" mass="63030">MIDRSPHEDAAGRAGGDTERQERPDAAQAAAPAASGPAVLEGRAPADEAWTAAAAVAEVSTSPAVAAANPLRDPRDKRLPRVAGPCVLVLFGVTGDLARRKLLPAIYDLGNRGLLPPGFSLVGFARRDWTHEDFAKIAHDAVKEHARTPFREEVWHQLRQGIHFVKGEFGDDAAFDNLAAALREIDATRGTGGNYAFYLSIPPKSFPVVIRQLQRTGLARSSGGSWRRVVIEKPFGHDLQSARELNAIIDAVFPPSSVFRIDHYLGKETVQNIMALRFANNLFEPVWNREYIDHVQITMAEDIGIGGRAGYYDGIGAARDVIQNHLLQLLALTAMEDPVFFDADAIRREKEKVLRAVRLPHDLALGTARGRYTAGWQGGVPVKGYLEEDGIPPDSTTETYAAIKLEIANRRWAGVPFYLRTGKRLGRRVTEVALIFQRAPHLPFSSTDTEILGQNALVIRVQPDEGVTVRFGSKVPGTAMEVRDVTMDFAYGESFIESSPEAYERLLLDVLIGDPPLFPHQTEVELSWQILDPIEEFWAKQGPPEDYPAGTWGPKSADELMARDGRSWRRL</sequence>
<evidence type="ECO:0000256" key="7">
    <source>
        <dbReference type="HAMAP-Rule" id="MF_00966"/>
    </source>
</evidence>
<comment type="catalytic activity">
    <reaction evidence="7">
        <text>D-glucose 6-phosphate + NADP(+) = 6-phospho-D-glucono-1,5-lactone + NADPH + H(+)</text>
        <dbReference type="Rhea" id="RHEA:15841"/>
        <dbReference type="ChEBI" id="CHEBI:15378"/>
        <dbReference type="ChEBI" id="CHEBI:57783"/>
        <dbReference type="ChEBI" id="CHEBI:57955"/>
        <dbReference type="ChEBI" id="CHEBI:58349"/>
        <dbReference type="ChEBI" id="CHEBI:61548"/>
        <dbReference type="EC" id="1.1.1.49"/>
    </reaction>
</comment>
<dbReference type="FunFam" id="3.30.360.10:FF:000011">
    <property type="entry name" value="Glucose-6-phosphate 1-dehydrogenase"/>
    <property type="match status" value="1"/>
</dbReference>
<feature type="compositionally biased region" description="Low complexity" evidence="8">
    <location>
        <begin position="26"/>
        <end position="38"/>
    </location>
</feature>
<keyword evidence="12" id="KW-1185">Reference proteome</keyword>
<dbReference type="Proteomes" id="UP000319213">
    <property type="component" value="Unassembled WGS sequence"/>
</dbReference>
<dbReference type="EMBL" id="VFPQ01000001">
    <property type="protein sequence ID" value="TQM75312.1"/>
    <property type="molecule type" value="Genomic_DNA"/>
</dbReference>
<dbReference type="InterPro" id="IPR022675">
    <property type="entry name" value="G6P_DH_C"/>
</dbReference>
<proteinExistence type="inferred from homology"/>
<evidence type="ECO:0000313" key="12">
    <source>
        <dbReference type="Proteomes" id="UP000319213"/>
    </source>
</evidence>
<comment type="pathway">
    <text evidence="1 7">Carbohydrate degradation; pentose phosphate pathway; D-ribulose 5-phosphate from D-glucose 6-phosphate (oxidative stage): step 1/3.</text>
</comment>
<dbReference type="GO" id="GO:0009051">
    <property type="term" value="P:pentose-phosphate shunt, oxidative branch"/>
    <property type="evidence" value="ECO:0007669"/>
    <property type="project" value="TreeGrafter"/>
</dbReference>
<evidence type="ECO:0000256" key="3">
    <source>
        <dbReference type="ARBA" id="ARBA00022526"/>
    </source>
</evidence>
<keyword evidence="5 7" id="KW-0560">Oxidoreductase</keyword>
<dbReference type="Pfam" id="PF02781">
    <property type="entry name" value="G6PD_C"/>
    <property type="match status" value="1"/>
</dbReference>
<keyword evidence="4 7" id="KW-0521">NADP</keyword>
<name>A0A543IXL0_9ACTN</name>
<dbReference type="RefSeq" id="WP_229788139.1">
    <property type="nucleotide sequence ID" value="NZ_BMPV01000001.1"/>
</dbReference>
<dbReference type="PRINTS" id="PR00079">
    <property type="entry name" value="G6PDHDRGNASE"/>
</dbReference>
<dbReference type="Gene3D" id="3.30.360.10">
    <property type="entry name" value="Dihydrodipicolinate Reductase, domain 2"/>
    <property type="match status" value="1"/>
</dbReference>
<keyword evidence="3 7" id="KW-0313">Glucose metabolism</keyword>
<feature type="domain" description="Glucose-6-phosphate dehydrogenase NAD-binding" evidence="9">
    <location>
        <begin position="89"/>
        <end position="272"/>
    </location>
</feature>
<gene>
    <name evidence="7" type="primary">zwf</name>
    <name evidence="11" type="ORF">FHX40_2018</name>
</gene>
<comment type="function">
    <text evidence="7">Catalyzes the oxidation of glucose 6-phosphate to 6-phosphogluconolactone.</text>
</comment>
<dbReference type="SUPFAM" id="SSF55347">
    <property type="entry name" value="Glyceraldehyde-3-phosphate dehydrogenase-like, C-terminal domain"/>
    <property type="match status" value="1"/>
</dbReference>
<comment type="similarity">
    <text evidence="2 7">Belongs to the glucose-6-phosphate dehydrogenase family.</text>
</comment>
<feature type="compositionally biased region" description="Basic and acidic residues" evidence="8">
    <location>
        <begin position="1"/>
        <end position="25"/>
    </location>
</feature>
<dbReference type="AlphaFoldDB" id="A0A543IXL0"/>
<feature type="binding site" evidence="7">
    <location>
        <position position="320"/>
    </location>
    <ligand>
        <name>substrate</name>
    </ligand>
</feature>
<dbReference type="PANTHER" id="PTHR23429">
    <property type="entry name" value="GLUCOSE-6-PHOSPHATE 1-DEHYDROGENASE G6PD"/>
    <property type="match status" value="1"/>
</dbReference>
<dbReference type="EC" id="1.1.1.49" evidence="7"/>
<dbReference type="PIRSF" id="PIRSF000110">
    <property type="entry name" value="G6PD"/>
    <property type="match status" value="1"/>
</dbReference>
<feature type="compositionally biased region" description="Basic and acidic residues" evidence="8">
    <location>
        <begin position="556"/>
        <end position="571"/>
    </location>
</feature>
<feature type="domain" description="Glucose-6-phosphate dehydrogenase C-terminal" evidence="10">
    <location>
        <begin position="274"/>
        <end position="569"/>
    </location>
</feature>
<dbReference type="HAMAP" id="MF_00966">
    <property type="entry name" value="G6PD"/>
    <property type="match status" value="1"/>
</dbReference>
<evidence type="ECO:0000256" key="4">
    <source>
        <dbReference type="ARBA" id="ARBA00022857"/>
    </source>
</evidence>
<dbReference type="PANTHER" id="PTHR23429:SF0">
    <property type="entry name" value="GLUCOSE-6-PHOSPHATE 1-DEHYDROGENASE"/>
    <property type="match status" value="1"/>
</dbReference>